<feature type="coiled-coil region" evidence="1">
    <location>
        <begin position="2"/>
        <end position="103"/>
    </location>
</feature>
<dbReference type="Proteomes" id="UP000694925">
    <property type="component" value="Unplaced"/>
</dbReference>
<evidence type="ECO:0000256" key="1">
    <source>
        <dbReference type="SAM" id="Coils"/>
    </source>
</evidence>
<name>A0AAJ7S2I2_9HYME</name>
<dbReference type="KEGG" id="ccal:113464398"/>
<dbReference type="GeneID" id="113464398"/>
<keyword evidence="1" id="KW-0175">Coiled coil</keyword>
<sequence length="462" mass="54746">MEGRLLTDLQSKEKEIEELTKNVRIREEIESTLVKDLHLMENRYNHMHNNCANLENKLKAAQTDNLNLEKFLNDVQQYDEKKVFELNRKIRVLKLEMERISLEKSLIAQIENYHKSREEKHKMKIEKLIGNYDVQLTEMRKIKTQISTRIESPDERKTEMEKLKKDLDTKLTTVNEQNGITQEKESFEKLQKYLQERKERHKVEDARIEQAMQGIEDLGKYLKERDEILFKKKKEVLEKQREDTEKTTVDRKYDDRQKDEGFKSVEKCQEGKKTDQSRQEKGLDKLSKNVNEKEENENVAKTRKDAKVVKVRSVSEIEFDNLLNNIKEKDKNKLIKDSSAKTKGAVTEKAKPVTTETIKETGNQMEIDEDASKNLFPDVSKEVSSQQIMRDDEYDFIFQVERTYLQSEQKARISNKNTFSQFDARIEKIKGTNEDKNDLSPKKIFTTGIRHYSRPKLQLRKW</sequence>
<evidence type="ECO:0000313" key="4">
    <source>
        <dbReference type="RefSeq" id="XP_026669722.1"/>
    </source>
</evidence>
<evidence type="ECO:0000256" key="2">
    <source>
        <dbReference type="SAM" id="MobiDB-lite"/>
    </source>
</evidence>
<accession>A0AAJ7S2I2</accession>
<gene>
    <name evidence="4" type="primary">LOC113464398</name>
</gene>
<feature type="region of interest" description="Disordered" evidence="2">
    <location>
        <begin position="260"/>
        <end position="305"/>
    </location>
</feature>
<organism evidence="3 4">
    <name type="scientific">Ceratina calcarata</name>
    <dbReference type="NCBI Taxonomy" id="156304"/>
    <lineage>
        <taxon>Eukaryota</taxon>
        <taxon>Metazoa</taxon>
        <taxon>Ecdysozoa</taxon>
        <taxon>Arthropoda</taxon>
        <taxon>Hexapoda</taxon>
        <taxon>Insecta</taxon>
        <taxon>Pterygota</taxon>
        <taxon>Neoptera</taxon>
        <taxon>Endopterygota</taxon>
        <taxon>Hymenoptera</taxon>
        <taxon>Apocrita</taxon>
        <taxon>Aculeata</taxon>
        <taxon>Apoidea</taxon>
        <taxon>Anthophila</taxon>
        <taxon>Apidae</taxon>
        <taxon>Ceratina</taxon>
        <taxon>Zadontomerus</taxon>
    </lineage>
</organism>
<keyword evidence="3" id="KW-1185">Reference proteome</keyword>
<evidence type="ECO:0000313" key="3">
    <source>
        <dbReference type="Proteomes" id="UP000694925"/>
    </source>
</evidence>
<protein>
    <submittedName>
        <fullName evidence="4">Myb-like protein X</fullName>
    </submittedName>
</protein>
<proteinExistence type="predicted"/>
<reference evidence="4" key="1">
    <citation type="submission" date="2025-08" db="UniProtKB">
        <authorList>
            <consortium name="RefSeq"/>
        </authorList>
    </citation>
    <scope>IDENTIFICATION</scope>
    <source>
        <tissue evidence="4">Whole body</tissue>
    </source>
</reference>
<dbReference type="AlphaFoldDB" id="A0AAJ7S2I2"/>
<dbReference type="RefSeq" id="XP_026669722.1">
    <property type="nucleotide sequence ID" value="XM_026813921.1"/>
</dbReference>